<dbReference type="PANTHER" id="PTHR30333:SF1">
    <property type="entry name" value="CYTOCHROME C-TYPE PROTEIN NAPC"/>
    <property type="match status" value="1"/>
</dbReference>
<accession>A0A6J4GR72</accession>
<dbReference type="InterPro" id="IPR051174">
    <property type="entry name" value="Cytochrome_c-type_ET"/>
</dbReference>
<dbReference type="GO" id="GO:0009055">
    <property type="term" value="F:electron transfer activity"/>
    <property type="evidence" value="ECO:0007669"/>
    <property type="project" value="TreeGrafter"/>
</dbReference>
<dbReference type="SUPFAM" id="SSF48695">
    <property type="entry name" value="Multiheme cytochromes"/>
    <property type="match status" value="1"/>
</dbReference>
<dbReference type="GO" id="GO:0005886">
    <property type="term" value="C:plasma membrane"/>
    <property type="evidence" value="ECO:0007669"/>
    <property type="project" value="UniProtKB-SubCell"/>
</dbReference>
<dbReference type="InterPro" id="IPR038266">
    <property type="entry name" value="NapC/NirT_cytc_sf"/>
</dbReference>
<dbReference type="GO" id="GO:0022900">
    <property type="term" value="P:electron transport chain"/>
    <property type="evidence" value="ECO:0007669"/>
    <property type="project" value="InterPro"/>
</dbReference>
<evidence type="ECO:0000313" key="16">
    <source>
        <dbReference type="Proteomes" id="UP000479938"/>
    </source>
</evidence>
<sequence>MIFMVVFAFSDNYHLFVGIHHVILIVKLREIIMIKILNYLLPPRKWVPFVIVAVGVGTGLFAYLLYVSNAVSYLSDDPKTCVNCHVMTPFYATWQHSSHGRVTTCNDCHVPHNNVFNKYFFKAKDGIYHATVFTWRAEPQVIHIKEAGTDVVQKNCQRCHGDLNANVKTTGVTLQSKSHGEGKLCWDCHREVPHGKVNSLSSVPNARVPLLESPIPEWLQKQTDSTATEKQKESKQTK</sequence>
<comment type="subcellular location">
    <subcellularLocation>
        <location evidence="1">Cell membrane</location>
    </subcellularLocation>
</comment>
<evidence type="ECO:0000256" key="11">
    <source>
        <dbReference type="ARBA" id="ARBA00023136"/>
    </source>
</evidence>
<keyword evidence="7" id="KW-0479">Metal-binding</keyword>
<dbReference type="GO" id="GO:0009061">
    <property type="term" value="P:anaerobic respiration"/>
    <property type="evidence" value="ECO:0007669"/>
    <property type="project" value="TreeGrafter"/>
</dbReference>
<dbReference type="InterPro" id="IPR017571">
    <property type="entry name" value="NrfH"/>
</dbReference>
<keyword evidence="11 13" id="KW-0472">Membrane</keyword>
<dbReference type="NCBIfam" id="TIGR03153">
    <property type="entry name" value="cytochr_NrfH"/>
    <property type="match status" value="1"/>
</dbReference>
<proteinExistence type="inferred from homology"/>
<evidence type="ECO:0000256" key="6">
    <source>
        <dbReference type="ARBA" id="ARBA00022692"/>
    </source>
</evidence>
<reference evidence="15 16" key="1">
    <citation type="submission" date="2020-02" db="EMBL/GenBank/DDBJ databases">
        <authorList>
            <person name="Criscuolo A."/>
        </authorList>
    </citation>
    <scope>NUCLEOTIDE SEQUENCE [LARGE SCALE GENOMIC DNA]</scope>
    <source>
        <strain evidence="15">CIP105534</strain>
    </source>
</reference>
<dbReference type="InterPro" id="IPR005126">
    <property type="entry name" value="NapC/NirT_cyt_c_N"/>
</dbReference>
<keyword evidence="3" id="KW-0813">Transport</keyword>
<feature type="domain" description="NapC/NirT cytochrome c N-terminal" evidence="14">
    <location>
        <begin position="45"/>
        <end position="196"/>
    </location>
</feature>
<comment type="similarity">
    <text evidence="2">Belongs to the NapC/NirT/NrfH family.</text>
</comment>
<keyword evidence="5" id="KW-0349">Heme</keyword>
<evidence type="ECO:0000256" key="4">
    <source>
        <dbReference type="ARBA" id="ARBA00022475"/>
    </source>
</evidence>
<evidence type="ECO:0000256" key="9">
    <source>
        <dbReference type="ARBA" id="ARBA00022989"/>
    </source>
</evidence>
<protein>
    <recommendedName>
        <fullName evidence="14">NapC/NirT cytochrome c N-terminal domain-containing protein</fullName>
    </recommendedName>
</protein>
<keyword evidence="6 13" id="KW-0812">Transmembrane</keyword>
<evidence type="ECO:0000256" key="8">
    <source>
        <dbReference type="ARBA" id="ARBA00022982"/>
    </source>
</evidence>
<evidence type="ECO:0000256" key="3">
    <source>
        <dbReference type="ARBA" id="ARBA00022448"/>
    </source>
</evidence>
<feature type="transmembrane region" description="Helical" evidence="13">
    <location>
        <begin position="6"/>
        <end position="26"/>
    </location>
</feature>
<feature type="transmembrane region" description="Helical" evidence="13">
    <location>
        <begin position="46"/>
        <end position="66"/>
    </location>
</feature>
<evidence type="ECO:0000259" key="14">
    <source>
        <dbReference type="Pfam" id="PF03264"/>
    </source>
</evidence>
<dbReference type="PANTHER" id="PTHR30333">
    <property type="entry name" value="CYTOCHROME C-TYPE PROTEIN"/>
    <property type="match status" value="1"/>
</dbReference>
<evidence type="ECO:0000256" key="1">
    <source>
        <dbReference type="ARBA" id="ARBA00004236"/>
    </source>
</evidence>
<evidence type="ECO:0000313" key="15">
    <source>
        <dbReference type="EMBL" id="CAA9200025.1"/>
    </source>
</evidence>
<keyword evidence="4" id="KW-1003">Cell membrane</keyword>
<name>A0A6J4GR72_9FLAO</name>
<evidence type="ECO:0000256" key="13">
    <source>
        <dbReference type="SAM" id="Phobius"/>
    </source>
</evidence>
<evidence type="ECO:0000256" key="10">
    <source>
        <dbReference type="ARBA" id="ARBA00023004"/>
    </source>
</evidence>
<dbReference type="AlphaFoldDB" id="A0A6J4GR72"/>
<dbReference type="EMBL" id="CADCSU010000107">
    <property type="protein sequence ID" value="CAA9200025.1"/>
    <property type="molecule type" value="Genomic_DNA"/>
</dbReference>
<dbReference type="Gene3D" id="1.10.3820.10">
    <property type="entry name" value="Di-heme elbow motif domain"/>
    <property type="match status" value="1"/>
</dbReference>
<keyword evidence="10" id="KW-0408">Iron</keyword>
<dbReference type="Proteomes" id="UP000479938">
    <property type="component" value="Unassembled WGS sequence"/>
</dbReference>
<dbReference type="InterPro" id="IPR036280">
    <property type="entry name" value="Multihaem_cyt_sf"/>
</dbReference>
<evidence type="ECO:0000256" key="2">
    <source>
        <dbReference type="ARBA" id="ARBA00007395"/>
    </source>
</evidence>
<feature type="region of interest" description="Disordered" evidence="12">
    <location>
        <begin position="214"/>
        <end position="238"/>
    </location>
</feature>
<dbReference type="Pfam" id="PF03264">
    <property type="entry name" value="Cytochrom_NNT"/>
    <property type="match status" value="1"/>
</dbReference>
<evidence type="ECO:0000256" key="12">
    <source>
        <dbReference type="SAM" id="MobiDB-lite"/>
    </source>
</evidence>
<evidence type="ECO:0000256" key="7">
    <source>
        <dbReference type="ARBA" id="ARBA00022723"/>
    </source>
</evidence>
<feature type="compositionally biased region" description="Basic and acidic residues" evidence="12">
    <location>
        <begin position="227"/>
        <end position="238"/>
    </location>
</feature>
<keyword evidence="8" id="KW-0249">Electron transport</keyword>
<gene>
    <name evidence="15" type="ORF">FLA105534_02921</name>
</gene>
<organism evidence="15 16">
    <name type="scientific">Flavobacterium bizetiae</name>
    <dbReference type="NCBI Taxonomy" id="2704140"/>
    <lineage>
        <taxon>Bacteria</taxon>
        <taxon>Pseudomonadati</taxon>
        <taxon>Bacteroidota</taxon>
        <taxon>Flavobacteriia</taxon>
        <taxon>Flavobacteriales</taxon>
        <taxon>Flavobacteriaceae</taxon>
        <taxon>Flavobacterium</taxon>
    </lineage>
</organism>
<dbReference type="GO" id="GO:0046872">
    <property type="term" value="F:metal ion binding"/>
    <property type="evidence" value="ECO:0007669"/>
    <property type="project" value="UniProtKB-KW"/>
</dbReference>
<keyword evidence="9 13" id="KW-1133">Transmembrane helix</keyword>
<evidence type="ECO:0000256" key="5">
    <source>
        <dbReference type="ARBA" id="ARBA00022617"/>
    </source>
</evidence>
<keyword evidence="16" id="KW-1185">Reference proteome</keyword>